<feature type="non-terminal residue" evidence="2">
    <location>
        <position position="80"/>
    </location>
</feature>
<comment type="caution">
    <text evidence="2">The sequence shown here is derived from an EMBL/GenBank/DDBJ whole genome shotgun (WGS) entry which is preliminary data.</text>
</comment>
<evidence type="ECO:0000313" key="2">
    <source>
        <dbReference type="EMBL" id="CAK6981523.1"/>
    </source>
</evidence>
<dbReference type="EMBL" id="CAWUFR010000840">
    <property type="protein sequence ID" value="CAK6981523.1"/>
    <property type="molecule type" value="Genomic_DNA"/>
</dbReference>
<accession>A0AAV1QD95</accession>
<organism evidence="2 3">
    <name type="scientific">Scomber scombrus</name>
    <name type="common">Atlantic mackerel</name>
    <name type="synonym">Scomber vernalis</name>
    <dbReference type="NCBI Taxonomy" id="13677"/>
    <lineage>
        <taxon>Eukaryota</taxon>
        <taxon>Metazoa</taxon>
        <taxon>Chordata</taxon>
        <taxon>Craniata</taxon>
        <taxon>Vertebrata</taxon>
        <taxon>Euteleostomi</taxon>
        <taxon>Actinopterygii</taxon>
        <taxon>Neopterygii</taxon>
        <taxon>Teleostei</taxon>
        <taxon>Neoteleostei</taxon>
        <taxon>Acanthomorphata</taxon>
        <taxon>Pelagiaria</taxon>
        <taxon>Scombriformes</taxon>
        <taxon>Scombridae</taxon>
        <taxon>Scomber</taxon>
    </lineage>
</organism>
<sequence length="80" mass="8301">MEAETLQKVSKGEKKPVSCSGSLPPLYPFTPNPNLYPGCPGALPRLSRSFTPAVPEQRGEAESEAEGGALSPGQESAEGS</sequence>
<dbReference type="Proteomes" id="UP001314229">
    <property type="component" value="Unassembled WGS sequence"/>
</dbReference>
<name>A0AAV1QD95_SCOSC</name>
<reference evidence="2 3" key="1">
    <citation type="submission" date="2024-01" db="EMBL/GenBank/DDBJ databases">
        <authorList>
            <person name="Alioto T."/>
            <person name="Alioto T."/>
            <person name="Gomez Garrido J."/>
        </authorList>
    </citation>
    <scope>NUCLEOTIDE SEQUENCE [LARGE SCALE GENOMIC DNA]</scope>
</reference>
<feature type="region of interest" description="Disordered" evidence="1">
    <location>
        <begin position="1"/>
        <end position="80"/>
    </location>
</feature>
<evidence type="ECO:0000313" key="3">
    <source>
        <dbReference type="Proteomes" id="UP001314229"/>
    </source>
</evidence>
<gene>
    <name evidence="2" type="ORF">FSCOSCO3_A035713</name>
</gene>
<evidence type="ECO:0000256" key="1">
    <source>
        <dbReference type="SAM" id="MobiDB-lite"/>
    </source>
</evidence>
<protein>
    <submittedName>
        <fullName evidence="2">Uncharacterized protein</fullName>
    </submittedName>
</protein>
<keyword evidence="3" id="KW-1185">Reference proteome</keyword>
<dbReference type="AlphaFoldDB" id="A0AAV1QD95"/>
<proteinExistence type="predicted"/>